<dbReference type="AlphaFoldDB" id="A0A0D2YIV4"/>
<evidence type="ECO:0000313" key="3">
    <source>
        <dbReference type="Proteomes" id="UP000002489"/>
    </source>
</evidence>
<evidence type="ECO:0000256" key="1">
    <source>
        <dbReference type="SAM" id="SignalP"/>
    </source>
</evidence>
<feature type="chain" id="PRO_5002256049" description="Fungal N-terminal domain-containing protein" evidence="1">
    <location>
        <begin position="21"/>
        <end position="408"/>
    </location>
</feature>
<reference evidence="2" key="2">
    <citation type="submission" date="2025-08" db="UniProtKB">
        <authorList>
            <consortium name="EnsemblFungi"/>
        </authorList>
    </citation>
    <scope>IDENTIFICATION</scope>
    <source>
        <strain evidence="2">4287 / CBS 123668 / FGSC 9935 / NRRL 34936</strain>
    </source>
</reference>
<evidence type="ECO:0008006" key="4">
    <source>
        <dbReference type="Google" id="ProtNLM"/>
    </source>
</evidence>
<sequence length="408" mass="46952">MDPGTVLAVVSLVLQVIKLADQVIESFERLKNAPQELRDFRQSAVRLQRHLEALQNDVSYYSLASILHEDDVHEIEETLTLCKELLQQQVTSSKGLVVTTVIRGVWTFRNNQKLVKYKTRIDAHYTQILVPCCGRNNPNRSLILCEEEDTTVITETGNNTLIDSAQNVSPLQYQVAPEHIQQITKKLDKLKTADDKEATEQTLRSIDYELRTCWTELGLVEEDVDDPIDYPMPSIKRRSTLSYEDAPTTFEGYHIYRLDPKYKFEDREACDRFQSTLREREVCGAFEAVEIKVDGRIVARRQMLRFWRRVERNGTTTNTITYYISSGTSAGEHDEINLAELQSSVTVPRIRRLSWDIGRRVESNSVDLMPSLRGSRQFHIKFETDEGAQEGLFEEWNTAVFQAGNHKS</sequence>
<keyword evidence="1" id="KW-0732">Signal</keyword>
<accession>A0A0D2YIV4</accession>
<proteinExistence type="predicted"/>
<dbReference type="Proteomes" id="UP000002489">
    <property type="component" value="Unassembled WGS sequence"/>
</dbReference>
<feature type="signal peptide" evidence="1">
    <location>
        <begin position="1"/>
        <end position="20"/>
    </location>
</feature>
<protein>
    <recommendedName>
        <fullName evidence="4">Fungal N-terminal domain-containing protein</fullName>
    </recommendedName>
</protein>
<name>A0A0D2YIV4_FUSOF</name>
<dbReference type="EnsemblFungi" id="FOXG_16468T0">
    <property type="protein sequence ID" value="FOXG_16468P0"/>
    <property type="gene ID" value="FOXG_16468"/>
</dbReference>
<reference evidence="3" key="1">
    <citation type="journal article" date="2012" name="Mol. Plant Microbe Interact.">
        <title>A highly conserved effector in Fusarium oxysporum is required for full virulence on Arabidopsis.</title>
        <authorList>
            <person name="Thatcher L.F."/>
            <person name="Gardiner D.M."/>
            <person name="Kazan K."/>
            <person name="Manners J."/>
        </authorList>
    </citation>
    <scope>NUCLEOTIDE SEQUENCE [LARGE SCALE GENOMIC DNA]</scope>
    <source>
        <strain evidence="3">Fo5176</strain>
    </source>
</reference>
<evidence type="ECO:0000313" key="2">
    <source>
        <dbReference type="EnsemblFungi" id="FOXG_16468P0"/>
    </source>
</evidence>
<organism evidence="2 3">
    <name type="scientific">Fusarium oxysporum (strain Fo5176)</name>
    <name type="common">Fusarium vascular wilt</name>
    <dbReference type="NCBI Taxonomy" id="660025"/>
    <lineage>
        <taxon>Eukaryota</taxon>
        <taxon>Fungi</taxon>
        <taxon>Dikarya</taxon>
        <taxon>Ascomycota</taxon>
        <taxon>Pezizomycotina</taxon>
        <taxon>Sordariomycetes</taxon>
        <taxon>Hypocreomycetidae</taxon>
        <taxon>Hypocreales</taxon>
        <taxon>Nectriaceae</taxon>
        <taxon>Fusarium</taxon>
        <taxon>Fusarium oxysporum species complex</taxon>
    </lineage>
</organism>